<feature type="domain" description="HTH merR-type" evidence="5">
    <location>
        <begin position="1"/>
        <end position="64"/>
    </location>
</feature>
<sequence>MAHLAGVSTRTVDYYTQIGVIKEKERTNGNHRLYSEDALTSIKVVKQLQEQHFSLDEISLMFKNNDNNNLMEKTVCIKALLDNLQKKVVEFYLCQNSIDQPEENKVVLREIVTKGLNVMQILMVLLGEHMT</sequence>
<accession>A0A162RPV4</accession>
<dbReference type="InterPro" id="IPR047057">
    <property type="entry name" value="MerR_fam"/>
</dbReference>
<dbReference type="PANTHER" id="PTHR30204">
    <property type="entry name" value="REDOX-CYCLING DRUG-SENSING TRANSCRIPTIONAL ACTIVATOR SOXR"/>
    <property type="match status" value="1"/>
</dbReference>
<dbReference type="CDD" id="cd00592">
    <property type="entry name" value="HTH_MerR-like"/>
    <property type="match status" value="1"/>
</dbReference>
<evidence type="ECO:0000313" key="7">
    <source>
        <dbReference type="Proteomes" id="UP000076603"/>
    </source>
</evidence>
<dbReference type="SMART" id="SM00422">
    <property type="entry name" value="HTH_MERR"/>
    <property type="match status" value="1"/>
</dbReference>
<evidence type="ECO:0000256" key="2">
    <source>
        <dbReference type="ARBA" id="ARBA00023015"/>
    </source>
</evidence>
<dbReference type="InterPro" id="IPR009061">
    <property type="entry name" value="DNA-bd_dom_put_sf"/>
</dbReference>
<evidence type="ECO:0000256" key="4">
    <source>
        <dbReference type="ARBA" id="ARBA00023163"/>
    </source>
</evidence>
<dbReference type="GO" id="GO:0003700">
    <property type="term" value="F:DNA-binding transcription factor activity"/>
    <property type="evidence" value="ECO:0007669"/>
    <property type="project" value="InterPro"/>
</dbReference>
<dbReference type="SUPFAM" id="SSF46955">
    <property type="entry name" value="Putative DNA-binding domain"/>
    <property type="match status" value="1"/>
</dbReference>
<evidence type="ECO:0000256" key="1">
    <source>
        <dbReference type="ARBA" id="ARBA00022491"/>
    </source>
</evidence>
<keyword evidence="3" id="KW-0238">DNA-binding</keyword>
<name>A0A162RPV4_9CLOT</name>
<protein>
    <submittedName>
        <fullName evidence="6">Mercuric resistance operon regulatory protein</fullName>
    </submittedName>
</protein>
<proteinExistence type="predicted"/>
<dbReference type="AlphaFoldDB" id="A0A162RPV4"/>
<evidence type="ECO:0000259" key="5">
    <source>
        <dbReference type="PROSITE" id="PS50937"/>
    </source>
</evidence>
<reference evidence="6 7" key="1">
    <citation type="submission" date="2016-04" db="EMBL/GenBank/DDBJ databases">
        <title>Genome sequence of Clostridium magnum DSM 2767.</title>
        <authorList>
            <person name="Poehlein A."/>
            <person name="Uhlig R."/>
            <person name="Fischer R."/>
            <person name="Bahl H."/>
            <person name="Daniel R."/>
        </authorList>
    </citation>
    <scope>NUCLEOTIDE SEQUENCE [LARGE SCALE GENOMIC DNA]</scope>
    <source>
        <strain evidence="6 7">DSM 2767</strain>
    </source>
</reference>
<dbReference type="PANTHER" id="PTHR30204:SF69">
    <property type="entry name" value="MERR-FAMILY TRANSCRIPTIONAL REGULATOR"/>
    <property type="match status" value="1"/>
</dbReference>
<organism evidence="6 7">
    <name type="scientific">Clostridium magnum DSM 2767</name>
    <dbReference type="NCBI Taxonomy" id="1121326"/>
    <lineage>
        <taxon>Bacteria</taxon>
        <taxon>Bacillati</taxon>
        <taxon>Bacillota</taxon>
        <taxon>Clostridia</taxon>
        <taxon>Eubacteriales</taxon>
        <taxon>Clostridiaceae</taxon>
        <taxon>Clostridium</taxon>
    </lineage>
</organism>
<comment type="caution">
    <text evidence="6">The sequence shown here is derived from an EMBL/GenBank/DDBJ whole genome shotgun (WGS) entry which is preliminary data.</text>
</comment>
<dbReference type="Gene3D" id="1.10.1660.10">
    <property type="match status" value="1"/>
</dbReference>
<gene>
    <name evidence="6" type="primary">merR1</name>
    <name evidence="6" type="ORF">CLMAG_39850</name>
</gene>
<dbReference type="STRING" id="1121326.CLMAG_39850"/>
<keyword evidence="4" id="KW-0804">Transcription</keyword>
<evidence type="ECO:0000313" key="6">
    <source>
        <dbReference type="EMBL" id="KZL90214.1"/>
    </source>
</evidence>
<dbReference type="Pfam" id="PF13411">
    <property type="entry name" value="MerR_1"/>
    <property type="match status" value="1"/>
</dbReference>
<keyword evidence="7" id="KW-1185">Reference proteome</keyword>
<dbReference type="OrthoDB" id="9791488at2"/>
<dbReference type="GO" id="GO:0003677">
    <property type="term" value="F:DNA binding"/>
    <property type="evidence" value="ECO:0007669"/>
    <property type="project" value="UniProtKB-KW"/>
</dbReference>
<evidence type="ECO:0000256" key="3">
    <source>
        <dbReference type="ARBA" id="ARBA00023125"/>
    </source>
</evidence>
<keyword evidence="2" id="KW-0805">Transcription regulation</keyword>
<dbReference type="PATRIC" id="fig|1121326.3.peg.4033"/>
<dbReference type="PROSITE" id="PS50937">
    <property type="entry name" value="HTH_MERR_2"/>
    <property type="match status" value="1"/>
</dbReference>
<dbReference type="EMBL" id="LWAE01000005">
    <property type="protein sequence ID" value="KZL90214.1"/>
    <property type="molecule type" value="Genomic_DNA"/>
</dbReference>
<keyword evidence="1" id="KW-0678">Repressor</keyword>
<dbReference type="Proteomes" id="UP000076603">
    <property type="component" value="Unassembled WGS sequence"/>
</dbReference>
<dbReference type="InterPro" id="IPR000551">
    <property type="entry name" value="MerR-type_HTH_dom"/>
</dbReference>